<proteinExistence type="predicted"/>
<protein>
    <submittedName>
        <fullName evidence="1">Uncharacterized protein</fullName>
    </submittedName>
</protein>
<dbReference type="AlphaFoldDB" id="A0A6C0DYP5"/>
<evidence type="ECO:0000313" key="1">
    <source>
        <dbReference type="EMBL" id="QHT21997.1"/>
    </source>
</evidence>
<organism evidence="1">
    <name type="scientific">viral metagenome</name>
    <dbReference type="NCBI Taxonomy" id="1070528"/>
    <lineage>
        <taxon>unclassified sequences</taxon>
        <taxon>metagenomes</taxon>
        <taxon>organismal metagenomes</taxon>
    </lineage>
</organism>
<name>A0A6C0DYP5_9ZZZZ</name>
<accession>A0A6C0DYP5</accession>
<reference evidence="1" key="1">
    <citation type="journal article" date="2020" name="Nature">
        <title>Giant virus diversity and host interactions through global metagenomics.</title>
        <authorList>
            <person name="Schulz F."/>
            <person name="Roux S."/>
            <person name="Paez-Espino D."/>
            <person name="Jungbluth S."/>
            <person name="Walsh D.A."/>
            <person name="Denef V.J."/>
            <person name="McMahon K.D."/>
            <person name="Konstantinidis K.T."/>
            <person name="Eloe-Fadrosh E.A."/>
            <person name="Kyrpides N.C."/>
            <person name="Woyke T."/>
        </authorList>
    </citation>
    <scope>NUCLEOTIDE SEQUENCE</scope>
    <source>
        <strain evidence="1">GVMAG-M-3300023179-103</strain>
    </source>
</reference>
<sequence>MNNYIYIHVCCINNYEKIFNKLLHKIKDSGLYDEIKEIRCCVLGEYNVKLFNDPKIIIRNKSENVKLYEVFTINTLYEDAQKEDFNVLYLHTKGVSKAENKNISSWTSYMCYFNIYKYKECLEILKNNDTVGVNLQDLPGQKCHYSGNFWWSKTDYIRKLSKCIYYNYNAPEFWITENKIGNYVSLWHSKWRHYNKIYPKKKYIGKKIKPHKLFEYKIYGVIIYNNGT</sequence>
<dbReference type="EMBL" id="MN739700">
    <property type="protein sequence ID" value="QHT21997.1"/>
    <property type="molecule type" value="Genomic_DNA"/>
</dbReference>